<accession>A0ABZ3D2X0</accession>
<reference evidence="1 2" key="1">
    <citation type="submission" date="2024-04" db="EMBL/GenBank/DDBJ databases">
        <title>Complete genome sequence of Nguyenibacter vanlangesis HBCM-1154, a strain capable of nitrogen fixation, IAA production, and phosphorus solubilization isolated from sugarcane soil.</title>
        <authorList>
            <person name="MY HANH P."/>
        </authorList>
    </citation>
    <scope>NUCLEOTIDE SEQUENCE [LARGE SCALE GENOMIC DNA]</scope>
    <source>
        <strain evidence="1 2">HBCM 1154</strain>
    </source>
</reference>
<sequence length="258" mass="28115">MSRLTFEEAAQSWFDHAARLVDLCYTALAEAEMKGTQKGLRDPRIVSAALLIRTISNVRATFALLEQALIVEARIMARSAVENLLWSAKLVQKGDEFVDQMIADELKSHDRRAKFIMSSLDSLPEPIAEMLQEVVGRLKTAPISPKGLVARTVAQDSVAGHAYLIYAQLSADAAHPSIDALRRYIEDDRKDGSITLNADSDVSHEEHLRTASYACMALTGVCVAFNQLSGPTAAGAEPLTRLADETLHLEVMSGLHSG</sequence>
<keyword evidence="2" id="KW-1185">Reference proteome</keyword>
<evidence type="ECO:0000313" key="2">
    <source>
        <dbReference type="Proteomes" id="UP001449795"/>
    </source>
</evidence>
<dbReference type="Proteomes" id="UP001449795">
    <property type="component" value="Chromosome"/>
</dbReference>
<dbReference type="InterPro" id="IPR043733">
    <property type="entry name" value="DUF5677"/>
</dbReference>
<organism evidence="1 2">
    <name type="scientific">Nguyenibacter vanlangensis</name>
    <dbReference type="NCBI Taxonomy" id="1216886"/>
    <lineage>
        <taxon>Bacteria</taxon>
        <taxon>Pseudomonadati</taxon>
        <taxon>Pseudomonadota</taxon>
        <taxon>Alphaproteobacteria</taxon>
        <taxon>Acetobacterales</taxon>
        <taxon>Acetobacteraceae</taxon>
        <taxon>Nguyenibacter</taxon>
    </lineage>
</organism>
<protein>
    <submittedName>
        <fullName evidence="1">DUF5677 domain-containing protein</fullName>
    </submittedName>
</protein>
<gene>
    <name evidence="1" type="ORF">AAC691_17230</name>
</gene>
<dbReference type="Pfam" id="PF18928">
    <property type="entry name" value="DUF5677"/>
    <property type="match status" value="1"/>
</dbReference>
<dbReference type="EMBL" id="CP152276">
    <property type="protein sequence ID" value="XAE41998.1"/>
    <property type="molecule type" value="Genomic_DNA"/>
</dbReference>
<name>A0ABZ3D2X0_9PROT</name>
<proteinExistence type="predicted"/>
<evidence type="ECO:0000313" key="1">
    <source>
        <dbReference type="EMBL" id="XAE41998.1"/>
    </source>
</evidence>
<dbReference type="RefSeq" id="WP_342627815.1">
    <property type="nucleotide sequence ID" value="NZ_CP152276.1"/>
</dbReference>